<dbReference type="InterPro" id="IPR051200">
    <property type="entry name" value="Host-pathogen_enzymatic-act"/>
</dbReference>
<dbReference type="PROSITE" id="PS51257">
    <property type="entry name" value="PROKAR_LIPOPROTEIN"/>
    <property type="match status" value="1"/>
</dbReference>
<accession>A0A4R7I3Z2</accession>
<dbReference type="EMBL" id="SOAU01000001">
    <property type="protein sequence ID" value="TDT18195.1"/>
    <property type="molecule type" value="Genomic_DNA"/>
</dbReference>
<keyword evidence="3" id="KW-0238">DNA-binding</keyword>
<organism evidence="3 4">
    <name type="scientific">Ilumatobacter fluminis</name>
    <dbReference type="NCBI Taxonomy" id="467091"/>
    <lineage>
        <taxon>Bacteria</taxon>
        <taxon>Bacillati</taxon>
        <taxon>Actinomycetota</taxon>
        <taxon>Acidimicrobiia</taxon>
        <taxon>Acidimicrobiales</taxon>
        <taxon>Ilumatobacteraceae</taxon>
        <taxon>Ilumatobacter</taxon>
    </lineage>
</organism>
<dbReference type="InterPro" id="IPR015943">
    <property type="entry name" value="WD40/YVTN_repeat-like_dom_sf"/>
</dbReference>
<reference evidence="3 4" key="1">
    <citation type="submission" date="2019-03" db="EMBL/GenBank/DDBJ databases">
        <title>Sequencing the genomes of 1000 actinobacteria strains.</title>
        <authorList>
            <person name="Klenk H.-P."/>
        </authorList>
    </citation>
    <scope>NUCLEOTIDE SEQUENCE [LARGE SCALE GENOMIC DNA]</scope>
    <source>
        <strain evidence="3 4">DSM 18936</strain>
    </source>
</reference>
<feature type="compositionally biased region" description="Basic and acidic residues" evidence="1">
    <location>
        <begin position="74"/>
        <end position="92"/>
    </location>
</feature>
<keyword evidence="4" id="KW-1185">Reference proteome</keyword>
<dbReference type="OrthoDB" id="60524at2"/>
<dbReference type="Gene3D" id="2.130.10.10">
    <property type="entry name" value="YVTN repeat-like/Quinoprotein amine dehydrogenase"/>
    <property type="match status" value="2"/>
</dbReference>
<gene>
    <name evidence="3" type="ORF">BDK89_3812</name>
</gene>
<protein>
    <submittedName>
        <fullName evidence="3">DNA-binding beta-propeller fold protein YncE</fullName>
    </submittedName>
</protein>
<proteinExistence type="predicted"/>
<dbReference type="InterPro" id="IPR011044">
    <property type="entry name" value="Quino_amine_DH_bsu"/>
</dbReference>
<feature type="signal peptide" evidence="2">
    <location>
        <begin position="1"/>
        <end position="22"/>
    </location>
</feature>
<keyword evidence="2" id="KW-0732">Signal</keyword>
<feature type="region of interest" description="Disordered" evidence="1">
    <location>
        <begin position="25"/>
        <end position="116"/>
    </location>
</feature>
<feature type="compositionally biased region" description="Acidic residues" evidence="1">
    <location>
        <begin position="106"/>
        <end position="116"/>
    </location>
</feature>
<dbReference type="PANTHER" id="PTHR47197:SF3">
    <property type="entry name" value="DIHYDRO-HEME D1 DEHYDROGENASE"/>
    <property type="match status" value="1"/>
</dbReference>
<dbReference type="GO" id="GO:0003677">
    <property type="term" value="F:DNA binding"/>
    <property type="evidence" value="ECO:0007669"/>
    <property type="project" value="UniProtKB-KW"/>
</dbReference>
<feature type="chain" id="PRO_5020723680" evidence="2">
    <location>
        <begin position="23"/>
        <end position="486"/>
    </location>
</feature>
<dbReference type="RefSeq" id="WP_133870428.1">
    <property type="nucleotide sequence ID" value="NZ_SOAU01000001.1"/>
</dbReference>
<evidence type="ECO:0000256" key="2">
    <source>
        <dbReference type="SAM" id="SignalP"/>
    </source>
</evidence>
<dbReference type="SUPFAM" id="SSF50969">
    <property type="entry name" value="YVTN repeat-like/Quinoprotein amine dehydrogenase"/>
    <property type="match status" value="1"/>
</dbReference>
<sequence>MTRSTRPPRLLAAAAVCAVVLAACGDSDDSSDEPAAATAAPAETTPETTTPPTTGPPETTAPPTTIAEDDDDDDHGHDDHDHDHDDHDHDDHDHEEDDHDHGDEDHDHDEDDHDHDDDAVEVAEPELRLVVADAVEPVVRVVRYSDGEVIATLDMPGTVAVSDAGRYTLAAARADDRLEVVDPGTWTEPHGDHFHSFVATPTLTDMGFDVDDPTHVVGHGDLLAVFNDGDGSVMVLDQTALSYDDAVVATLDSGAAHHGVAVALAEYGVVVLTTPVEGESLPDGVAVVDLETGEELQRFPDCPGLHGEAATEAFVAFGCADGVLILEPHDDHWDARAIARPEGSADDARTGTLAASGEILVGNLGSGALAVIDLEGGVATAIELPVDMRGFALAPDGASVVVLTIDGQVHLIDPATGTITASTPVVDAFELPEGHGAAPIPQLAVVEGHIFVTDPVNGGIVELDSSLAELGRFDVGGAPAGVVLAG</sequence>
<name>A0A4R7I3Z2_9ACTN</name>
<feature type="compositionally biased region" description="Low complexity" evidence="1">
    <location>
        <begin position="33"/>
        <end position="66"/>
    </location>
</feature>
<evidence type="ECO:0000256" key="1">
    <source>
        <dbReference type="SAM" id="MobiDB-lite"/>
    </source>
</evidence>
<evidence type="ECO:0000313" key="3">
    <source>
        <dbReference type="EMBL" id="TDT18195.1"/>
    </source>
</evidence>
<dbReference type="Proteomes" id="UP000294558">
    <property type="component" value="Unassembled WGS sequence"/>
</dbReference>
<dbReference type="AlphaFoldDB" id="A0A4R7I3Z2"/>
<dbReference type="PANTHER" id="PTHR47197">
    <property type="entry name" value="PROTEIN NIRF"/>
    <property type="match status" value="1"/>
</dbReference>
<evidence type="ECO:0000313" key="4">
    <source>
        <dbReference type="Proteomes" id="UP000294558"/>
    </source>
</evidence>
<comment type="caution">
    <text evidence="3">The sequence shown here is derived from an EMBL/GenBank/DDBJ whole genome shotgun (WGS) entry which is preliminary data.</text>
</comment>